<dbReference type="PANTHER" id="PTHR38436">
    <property type="entry name" value="POLYKETIDE CYCLASE SNOAL-LIKE DOMAIN"/>
    <property type="match status" value="1"/>
</dbReference>
<comment type="caution">
    <text evidence="1">The sequence shown here is derived from an EMBL/GenBank/DDBJ whole genome shotgun (WGS) entry which is preliminary data.</text>
</comment>
<sequence length="158" mass="17482">MTSVDISAEKERYTNHVAEFRRRVFVPGSLDDVREFVHDDVVDHFAPDDDPGGVAGFAKRFSSAKAALKAHEIEVVASSYDGDVLFQAILLKFEHTGEFMGMKATGKRFAIGGMDAFRFRDGKIAEHWGVYDVSKIPDLLVGTGESPGGWSTMWPKPE</sequence>
<accession>A0ABV7NSH9</accession>
<dbReference type="InterPro" id="IPR032710">
    <property type="entry name" value="NTF2-like_dom_sf"/>
</dbReference>
<evidence type="ECO:0000313" key="1">
    <source>
        <dbReference type="EMBL" id="MFC3448582.1"/>
    </source>
</evidence>
<dbReference type="Proteomes" id="UP001595645">
    <property type="component" value="Unassembled WGS sequence"/>
</dbReference>
<name>A0ABV7NSH9_9PSEU</name>
<dbReference type="PANTHER" id="PTHR38436:SF1">
    <property type="entry name" value="ESTER CYCLASE"/>
    <property type="match status" value="1"/>
</dbReference>
<keyword evidence="2" id="KW-1185">Reference proteome</keyword>
<dbReference type="EMBL" id="JBHRWK010000007">
    <property type="protein sequence ID" value="MFC3448582.1"/>
    <property type="molecule type" value="Genomic_DNA"/>
</dbReference>
<gene>
    <name evidence="1" type="ORF">ACFOSH_03965</name>
</gene>
<proteinExistence type="predicted"/>
<protein>
    <submittedName>
        <fullName evidence="1">Ester cyclase</fullName>
    </submittedName>
</protein>
<dbReference type="Pfam" id="PF07366">
    <property type="entry name" value="SnoaL"/>
    <property type="match status" value="1"/>
</dbReference>
<dbReference type="Gene3D" id="3.10.450.50">
    <property type="match status" value="1"/>
</dbReference>
<dbReference type="SUPFAM" id="SSF54427">
    <property type="entry name" value="NTF2-like"/>
    <property type="match status" value="1"/>
</dbReference>
<reference evidence="2" key="1">
    <citation type="journal article" date="2019" name="Int. J. Syst. Evol. Microbiol.">
        <title>The Global Catalogue of Microorganisms (GCM) 10K type strain sequencing project: providing services to taxonomists for standard genome sequencing and annotation.</title>
        <authorList>
            <consortium name="The Broad Institute Genomics Platform"/>
            <consortium name="The Broad Institute Genome Sequencing Center for Infectious Disease"/>
            <person name="Wu L."/>
            <person name="Ma J."/>
        </authorList>
    </citation>
    <scope>NUCLEOTIDE SEQUENCE [LARGE SCALE GENOMIC DNA]</scope>
    <source>
        <strain evidence="2">CGMCC 4.7676</strain>
    </source>
</reference>
<dbReference type="InterPro" id="IPR009959">
    <property type="entry name" value="Cyclase_SnoaL-like"/>
</dbReference>
<evidence type="ECO:0000313" key="2">
    <source>
        <dbReference type="Proteomes" id="UP001595645"/>
    </source>
</evidence>
<dbReference type="RefSeq" id="WP_378237254.1">
    <property type="nucleotide sequence ID" value="NZ_JBHRWK010000007.1"/>
</dbReference>
<organism evidence="1 2">
    <name type="scientific">Amycolatopsis speibonae</name>
    <dbReference type="NCBI Taxonomy" id="1450224"/>
    <lineage>
        <taxon>Bacteria</taxon>
        <taxon>Bacillati</taxon>
        <taxon>Actinomycetota</taxon>
        <taxon>Actinomycetes</taxon>
        <taxon>Pseudonocardiales</taxon>
        <taxon>Pseudonocardiaceae</taxon>
        <taxon>Amycolatopsis</taxon>
    </lineage>
</organism>